<comment type="caution">
    <text evidence="8">The sequence shown here is derived from an EMBL/GenBank/DDBJ whole genome shotgun (WGS) entry which is preliminary data.</text>
</comment>
<dbReference type="InterPro" id="IPR016032">
    <property type="entry name" value="Sig_transdc_resp-reg_C-effctor"/>
</dbReference>
<dbReference type="Gene3D" id="3.40.50.2300">
    <property type="match status" value="1"/>
</dbReference>
<dbReference type="SUPFAM" id="SSF46894">
    <property type="entry name" value="C-terminal effector domain of the bipartite response regulators"/>
    <property type="match status" value="1"/>
</dbReference>
<dbReference type="PANTHER" id="PTHR48111:SF1">
    <property type="entry name" value="TWO-COMPONENT RESPONSE REGULATOR ORR33"/>
    <property type="match status" value="1"/>
</dbReference>
<evidence type="ECO:0000256" key="5">
    <source>
        <dbReference type="ARBA" id="ARBA00023163"/>
    </source>
</evidence>
<dbReference type="SMART" id="SM00862">
    <property type="entry name" value="Trans_reg_C"/>
    <property type="match status" value="1"/>
</dbReference>
<proteinExistence type="predicted"/>
<dbReference type="EMBL" id="JACHID010000002">
    <property type="protein sequence ID" value="MBB5021203.1"/>
    <property type="molecule type" value="Genomic_DNA"/>
</dbReference>
<feature type="domain" description="Response regulatory" evidence="7">
    <location>
        <begin position="11"/>
        <end position="125"/>
    </location>
</feature>
<keyword evidence="3" id="KW-0805">Transcription regulation</keyword>
<dbReference type="Proteomes" id="UP000528322">
    <property type="component" value="Unassembled WGS sequence"/>
</dbReference>
<dbReference type="SMART" id="SM00448">
    <property type="entry name" value="REC"/>
    <property type="match status" value="1"/>
</dbReference>
<keyword evidence="1 6" id="KW-0597">Phosphoprotein</keyword>
<evidence type="ECO:0000256" key="1">
    <source>
        <dbReference type="ARBA" id="ARBA00022553"/>
    </source>
</evidence>
<accession>A0A7W7Y377</accession>
<dbReference type="CDD" id="cd00156">
    <property type="entry name" value="REC"/>
    <property type="match status" value="1"/>
</dbReference>
<keyword evidence="5" id="KW-0804">Transcription</keyword>
<evidence type="ECO:0000256" key="4">
    <source>
        <dbReference type="ARBA" id="ARBA00023125"/>
    </source>
</evidence>
<evidence type="ECO:0000256" key="2">
    <source>
        <dbReference type="ARBA" id="ARBA00023012"/>
    </source>
</evidence>
<dbReference type="Pfam" id="PF00072">
    <property type="entry name" value="Response_reg"/>
    <property type="match status" value="1"/>
</dbReference>
<dbReference type="RefSeq" id="WP_183729469.1">
    <property type="nucleotide sequence ID" value="NZ_JACHID010000002.1"/>
</dbReference>
<dbReference type="GO" id="GO:0006355">
    <property type="term" value="P:regulation of DNA-templated transcription"/>
    <property type="evidence" value="ECO:0007669"/>
    <property type="project" value="InterPro"/>
</dbReference>
<dbReference type="InterPro" id="IPR039420">
    <property type="entry name" value="WalR-like"/>
</dbReference>
<dbReference type="AlphaFoldDB" id="A0A7W7Y377"/>
<dbReference type="GO" id="GO:0000976">
    <property type="term" value="F:transcription cis-regulatory region binding"/>
    <property type="evidence" value="ECO:0007669"/>
    <property type="project" value="TreeGrafter"/>
</dbReference>
<feature type="modified residue" description="4-aspartylphosphate" evidence="6">
    <location>
        <position position="60"/>
    </location>
</feature>
<name>A0A7W7Y377_9BACT</name>
<keyword evidence="9" id="KW-1185">Reference proteome</keyword>
<evidence type="ECO:0000259" key="7">
    <source>
        <dbReference type="PROSITE" id="PS50110"/>
    </source>
</evidence>
<dbReference type="GO" id="GO:0032993">
    <property type="term" value="C:protein-DNA complex"/>
    <property type="evidence" value="ECO:0007669"/>
    <property type="project" value="TreeGrafter"/>
</dbReference>
<sequence>MSDFKLLKNMNILLAEDDPMLQGSLKQMLLGMFHQVITASNGKEAIAQYDNHAVHIAILDIAMPYMSGMEVAQHIRNHHPDLPIVILTVHTEEELIRLALQLRLTDYLVKPVTLKTLKSCLQHCVAEMNKRGNADIPLASGALYHRGRSIISYNGTIFPLTRNEGLFLEYMLLHRKEIVSAERICQFMAPEGNLSADGLRNLIYRLRRKAGRSFVVAERDLGYKMP</sequence>
<dbReference type="InterPro" id="IPR011006">
    <property type="entry name" value="CheY-like_superfamily"/>
</dbReference>
<dbReference type="InterPro" id="IPR036388">
    <property type="entry name" value="WH-like_DNA-bd_sf"/>
</dbReference>
<dbReference type="InterPro" id="IPR001789">
    <property type="entry name" value="Sig_transdc_resp-reg_receiver"/>
</dbReference>
<dbReference type="GO" id="GO:0005829">
    <property type="term" value="C:cytosol"/>
    <property type="evidence" value="ECO:0007669"/>
    <property type="project" value="TreeGrafter"/>
</dbReference>
<keyword evidence="2" id="KW-0902">Two-component regulatory system</keyword>
<gene>
    <name evidence="8" type="ORF">HNR37_000509</name>
</gene>
<dbReference type="PANTHER" id="PTHR48111">
    <property type="entry name" value="REGULATOR OF RPOS"/>
    <property type="match status" value="1"/>
</dbReference>
<evidence type="ECO:0000313" key="8">
    <source>
        <dbReference type="EMBL" id="MBB5021203.1"/>
    </source>
</evidence>
<dbReference type="PROSITE" id="PS50110">
    <property type="entry name" value="RESPONSE_REGULATORY"/>
    <property type="match status" value="1"/>
</dbReference>
<dbReference type="InterPro" id="IPR001867">
    <property type="entry name" value="OmpR/PhoB-type_DNA-bd"/>
</dbReference>
<organism evidence="8 9">
    <name type="scientific">Desulfurispira natronophila</name>
    <dbReference type="NCBI Taxonomy" id="682562"/>
    <lineage>
        <taxon>Bacteria</taxon>
        <taxon>Pseudomonadati</taxon>
        <taxon>Chrysiogenota</taxon>
        <taxon>Chrysiogenia</taxon>
        <taxon>Chrysiogenales</taxon>
        <taxon>Chrysiogenaceae</taxon>
        <taxon>Desulfurispira</taxon>
    </lineage>
</organism>
<protein>
    <submittedName>
        <fullName evidence="8">DNA-binding response OmpR family regulator</fullName>
    </submittedName>
</protein>
<evidence type="ECO:0000256" key="6">
    <source>
        <dbReference type="PROSITE-ProRule" id="PRU00169"/>
    </source>
</evidence>
<keyword evidence="4 8" id="KW-0238">DNA-binding</keyword>
<reference evidence="8 9" key="1">
    <citation type="submission" date="2020-08" db="EMBL/GenBank/DDBJ databases">
        <title>Genomic Encyclopedia of Type Strains, Phase IV (KMG-IV): sequencing the most valuable type-strain genomes for metagenomic binning, comparative biology and taxonomic classification.</title>
        <authorList>
            <person name="Goeker M."/>
        </authorList>
    </citation>
    <scope>NUCLEOTIDE SEQUENCE [LARGE SCALE GENOMIC DNA]</scope>
    <source>
        <strain evidence="8 9">DSM 22071</strain>
    </source>
</reference>
<evidence type="ECO:0000313" key="9">
    <source>
        <dbReference type="Proteomes" id="UP000528322"/>
    </source>
</evidence>
<dbReference type="SUPFAM" id="SSF52172">
    <property type="entry name" value="CheY-like"/>
    <property type="match status" value="1"/>
</dbReference>
<evidence type="ECO:0000256" key="3">
    <source>
        <dbReference type="ARBA" id="ARBA00023015"/>
    </source>
</evidence>
<dbReference type="Gene3D" id="1.10.10.10">
    <property type="entry name" value="Winged helix-like DNA-binding domain superfamily/Winged helix DNA-binding domain"/>
    <property type="match status" value="1"/>
</dbReference>
<dbReference type="GO" id="GO:0000156">
    <property type="term" value="F:phosphorelay response regulator activity"/>
    <property type="evidence" value="ECO:0007669"/>
    <property type="project" value="TreeGrafter"/>
</dbReference>